<reference evidence="5" key="1">
    <citation type="submission" date="2020-03" db="EMBL/GenBank/DDBJ databases">
        <title>Roseovarius gahaiensis sp. nov., isolated from Gahai Saline Lake, China.</title>
        <authorList>
            <person name="Sun X."/>
        </authorList>
    </citation>
    <scope>NUCLEOTIDE SEQUENCE</scope>
    <source>
        <strain evidence="5">GH877</strain>
    </source>
</reference>
<organism evidence="5 6">
    <name type="scientific">Roseovarius gahaiensis</name>
    <dbReference type="NCBI Taxonomy" id="2716691"/>
    <lineage>
        <taxon>Bacteria</taxon>
        <taxon>Pseudomonadati</taxon>
        <taxon>Pseudomonadota</taxon>
        <taxon>Alphaproteobacteria</taxon>
        <taxon>Rhodobacterales</taxon>
        <taxon>Roseobacteraceae</taxon>
        <taxon>Roseovarius</taxon>
    </lineage>
</organism>
<dbReference type="PANTHER" id="PTHR46797:SF23">
    <property type="entry name" value="HTH-TYPE TRANSCRIPTIONAL REGULATOR SUTR"/>
    <property type="match status" value="1"/>
</dbReference>
<dbReference type="Pfam" id="PF09856">
    <property type="entry name" value="ScfRs"/>
    <property type="match status" value="1"/>
</dbReference>
<dbReference type="InterPro" id="IPR010982">
    <property type="entry name" value="Lambda_DNA-bd_dom_sf"/>
</dbReference>
<evidence type="ECO:0000259" key="4">
    <source>
        <dbReference type="PROSITE" id="PS50943"/>
    </source>
</evidence>
<dbReference type="Gene3D" id="1.10.260.40">
    <property type="entry name" value="lambda repressor-like DNA-binding domains"/>
    <property type="match status" value="1"/>
</dbReference>
<keyword evidence="1" id="KW-0805">Transcription regulation</keyword>
<dbReference type="PANTHER" id="PTHR46797">
    <property type="entry name" value="HTH-TYPE TRANSCRIPTIONAL REGULATOR"/>
    <property type="match status" value="1"/>
</dbReference>
<sequence length="435" mass="47655">MSESSMIGTRIRERRVINGLKQSDLARQVGISPSYLNLIEHNRRRIGGKTLIKLADALQVEPTLLSEGAEATLISALREAAGRPDGHTAELDRTEEFAGRFPGWAQLLSSLNARVTDLERTVETLTDRLAHDPHLAASLHEVISTVTAIRSTSSILVETESLEPEWQNRFHRNINEESSRLAEGAEALVRYLEGAANSEAEIRSPQDEMVAFLDHHGFHFPQLEGTAEAAAIKAVLDQDAIMHSDVARRLARDALAQYQADARRLPLSEMLAKVQDCGPDPEQISMAFDCDLPTVFRRLAALPADLVGPVGLLTCDAAGTVLFRKPMDGFAMPRDAGACALWPLFQVLGQPQVPMRRRLRQSGRGQNVVLAFAVAEQVAAATFVRPALMRGHMLLLPDADSEQGSPLQDVGSSCRICPLRNCPARREPSIIMDGF</sequence>
<name>A0A967BA66_9RHOB</name>
<dbReference type="CDD" id="cd00093">
    <property type="entry name" value="HTH_XRE"/>
    <property type="match status" value="1"/>
</dbReference>
<keyword evidence="6" id="KW-1185">Reference proteome</keyword>
<dbReference type="AlphaFoldDB" id="A0A967BA66"/>
<gene>
    <name evidence="5" type="ORF">HAT86_07000</name>
</gene>
<evidence type="ECO:0000256" key="1">
    <source>
        <dbReference type="ARBA" id="ARBA00023015"/>
    </source>
</evidence>
<dbReference type="GO" id="GO:0003700">
    <property type="term" value="F:DNA-binding transcription factor activity"/>
    <property type="evidence" value="ECO:0007669"/>
    <property type="project" value="TreeGrafter"/>
</dbReference>
<dbReference type="GO" id="GO:0005829">
    <property type="term" value="C:cytosol"/>
    <property type="evidence" value="ECO:0007669"/>
    <property type="project" value="TreeGrafter"/>
</dbReference>
<dbReference type="InterPro" id="IPR001387">
    <property type="entry name" value="Cro/C1-type_HTH"/>
</dbReference>
<feature type="domain" description="HTH cro/C1-type" evidence="4">
    <location>
        <begin position="11"/>
        <end position="65"/>
    </location>
</feature>
<dbReference type="SMART" id="SM00530">
    <property type="entry name" value="HTH_XRE"/>
    <property type="match status" value="1"/>
</dbReference>
<evidence type="ECO:0000313" key="5">
    <source>
        <dbReference type="EMBL" id="NHQ74212.1"/>
    </source>
</evidence>
<keyword evidence="3" id="KW-0804">Transcription</keyword>
<evidence type="ECO:0000256" key="2">
    <source>
        <dbReference type="ARBA" id="ARBA00023125"/>
    </source>
</evidence>
<dbReference type="SUPFAM" id="SSF47413">
    <property type="entry name" value="lambda repressor-like DNA-binding domains"/>
    <property type="match status" value="1"/>
</dbReference>
<dbReference type="RefSeq" id="WP_167194968.1">
    <property type="nucleotide sequence ID" value="NZ_JAAORB010000009.1"/>
</dbReference>
<protein>
    <submittedName>
        <fullName evidence="5">Helix-turn-helix domain-containing protein</fullName>
    </submittedName>
</protein>
<evidence type="ECO:0000256" key="3">
    <source>
        <dbReference type="ARBA" id="ARBA00023163"/>
    </source>
</evidence>
<keyword evidence="2" id="KW-0238">DNA-binding</keyword>
<dbReference type="Pfam" id="PF01381">
    <property type="entry name" value="HTH_3"/>
    <property type="match status" value="1"/>
</dbReference>
<accession>A0A967BA66</accession>
<dbReference type="InterPro" id="IPR018653">
    <property type="entry name" value="ScfR_C"/>
</dbReference>
<dbReference type="PROSITE" id="PS50943">
    <property type="entry name" value="HTH_CROC1"/>
    <property type="match status" value="1"/>
</dbReference>
<dbReference type="InterPro" id="IPR050807">
    <property type="entry name" value="TransReg_Diox_bact_type"/>
</dbReference>
<proteinExistence type="predicted"/>
<evidence type="ECO:0000313" key="6">
    <source>
        <dbReference type="Proteomes" id="UP000639775"/>
    </source>
</evidence>
<dbReference type="EMBL" id="JAAORB010000009">
    <property type="protein sequence ID" value="NHQ74212.1"/>
    <property type="molecule type" value="Genomic_DNA"/>
</dbReference>
<comment type="caution">
    <text evidence="5">The sequence shown here is derived from an EMBL/GenBank/DDBJ whole genome shotgun (WGS) entry which is preliminary data.</text>
</comment>
<dbReference type="GO" id="GO:0003677">
    <property type="term" value="F:DNA binding"/>
    <property type="evidence" value="ECO:0007669"/>
    <property type="project" value="UniProtKB-KW"/>
</dbReference>
<dbReference type="Proteomes" id="UP000639775">
    <property type="component" value="Unassembled WGS sequence"/>
</dbReference>